<dbReference type="RefSeq" id="XP_017272022.1">
    <property type="nucleotide sequence ID" value="XM_017416533.1"/>
</dbReference>
<reference evidence="4" key="2">
    <citation type="submission" date="2025-09" db="UniProtKB">
        <authorList>
            <consortium name="Ensembl"/>
        </authorList>
    </citation>
    <scope>IDENTIFICATION</scope>
</reference>
<feature type="compositionally biased region" description="Low complexity" evidence="1">
    <location>
        <begin position="1204"/>
        <end position="1222"/>
    </location>
</feature>
<dbReference type="InterPro" id="IPR056617">
    <property type="entry name" value="MAP1B/S_N"/>
</dbReference>
<feature type="compositionally biased region" description="Low complexity" evidence="1">
    <location>
        <begin position="1053"/>
        <end position="1077"/>
    </location>
</feature>
<feature type="region of interest" description="Disordered" evidence="1">
    <location>
        <begin position="1050"/>
        <end position="1229"/>
    </location>
</feature>
<feature type="compositionally biased region" description="Basic and acidic residues" evidence="1">
    <location>
        <begin position="770"/>
        <end position="786"/>
    </location>
</feature>
<keyword evidence="5" id="KW-1185">Reference proteome</keyword>
<feature type="compositionally biased region" description="Polar residues" evidence="1">
    <location>
        <begin position="957"/>
        <end position="981"/>
    </location>
</feature>
<dbReference type="InterPro" id="IPR057480">
    <property type="entry name" value="MAP1A/B/S-like_MBL"/>
</dbReference>
<dbReference type="GO" id="GO:0030425">
    <property type="term" value="C:dendrite"/>
    <property type="evidence" value="ECO:0007669"/>
    <property type="project" value="TreeGrafter"/>
</dbReference>
<feature type="compositionally biased region" description="Polar residues" evidence="1">
    <location>
        <begin position="648"/>
        <end position="659"/>
    </location>
</feature>
<evidence type="ECO:0000259" key="3">
    <source>
        <dbReference type="Pfam" id="PF25281"/>
    </source>
</evidence>
<feature type="compositionally biased region" description="Basic and acidic residues" evidence="1">
    <location>
        <begin position="577"/>
        <end position="629"/>
    </location>
</feature>
<evidence type="ECO:0000313" key="5">
    <source>
        <dbReference type="Proteomes" id="UP000264800"/>
    </source>
</evidence>
<feature type="compositionally biased region" description="Basic and acidic residues" evidence="1">
    <location>
        <begin position="726"/>
        <end position="744"/>
    </location>
</feature>
<feature type="region of interest" description="Disordered" evidence="1">
    <location>
        <begin position="493"/>
        <end position="869"/>
    </location>
</feature>
<feature type="compositionally biased region" description="Polar residues" evidence="1">
    <location>
        <begin position="1187"/>
        <end position="1197"/>
    </location>
</feature>
<protein>
    <submittedName>
        <fullName evidence="4">Microtubule-associated protein 1Sb</fullName>
    </submittedName>
</protein>
<dbReference type="GO" id="GO:0043025">
    <property type="term" value="C:neuronal cell body"/>
    <property type="evidence" value="ECO:0007669"/>
    <property type="project" value="TreeGrafter"/>
</dbReference>
<accession>A0A3Q3AQB7</accession>
<name>A0A3Q3AQB7_KRYMA</name>
<dbReference type="GO" id="GO:0005874">
    <property type="term" value="C:microtubule"/>
    <property type="evidence" value="ECO:0007669"/>
    <property type="project" value="InterPro"/>
</dbReference>
<feature type="compositionally biased region" description="Basic and acidic residues" evidence="1">
    <location>
        <begin position="493"/>
        <end position="537"/>
    </location>
</feature>
<dbReference type="GeneTree" id="ENSGT00940000160221"/>
<dbReference type="GO" id="GO:0031114">
    <property type="term" value="P:regulation of microtubule depolymerization"/>
    <property type="evidence" value="ECO:0007669"/>
    <property type="project" value="TreeGrafter"/>
</dbReference>
<dbReference type="OMA" id="GHKCLRH"/>
<dbReference type="GO" id="GO:0005829">
    <property type="term" value="C:cytosol"/>
    <property type="evidence" value="ECO:0007669"/>
    <property type="project" value="TreeGrafter"/>
</dbReference>
<dbReference type="KEGG" id="kmr:108236083"/>
<dbReference type="InterPro" id="IPR036866">
    <property type="entry name" value="RibonucZ/Hydroxyglut_hydro"/>
</dbReference>
<sequence length="1346" mass="145861">MASSRLQEREVSAAANLGFCPHKHSLLIVVGRTAERISGDIERGIRSWDVDLKSCNLSVFLQEFLSHHTASFKGAGQKCLRHSTKALDTQVLISPSQESAHTEVLALLSRESAHKLLILAGLSTEDSGDLLFHRGLFSPEHLRQIISEQFEDNESSASCLPLTKTHLTLSCPNIGHWRKILLENPPLKGPLTLQINPPEVLPAMESLGEFTSLISGTICPASPFDLLLPPTTVGFLKLSRPCCYVFPAGRGDCAFFAVNGFTVLVDGGSDSQACFWKLVRHLDRVDAVLLTHIGTENLPGAVSFLERKVAEKELSSDIKDDLSKRLISPELGVVFFNAPSRLQEHQHSCEDDVLRSTQQAAVTLQLLKKLDIKPQPLFRPQGVPIKPLTLFQKMGVGQLDLYILSPGKNSQEYETFMQNWPDGILSSAKTQSLPLTALASVSALLVWHPACPQEKVVRVLFPGVTPQAKLLLGLEKLKGLDFLQKPTVTTGDLERLGEDRKAKRTDSLDSSRSQGKEGSPKYGKERGVREEGKEKGKTLIGVGGRDTDKAKSKETGLKHKASFSEKNSLKKGAGKGVKNEEKAGDKEENSGKRTEQMKRDGVPSKGKSENKTKPKKDAKNDSKTGEKKTQKPPAKEANNSKKGHANTELPNNKSTNQKIAESEVLVQEKASQQRQTENHRGSKMSTPEDMTEDFLRLRQESEQEEAQVETADKEKQRSSELGNVKRLGDLREETCNKTAERSGDEAAGSSGLMEPEGSVSLMQHVAGTGKKAEIDPKKNLPDEPGKSSRPVKVVGFPSPLNKASKMESTVQLDITPTEYTLLDGALRNTPPSQASPENQAPNSPDEETVEPVSPDSRPNSAGHTPYCLSPDDVWCNRTALSRLQAQMGNPDSADAYEPNESSRQSEGYPKSAPENCTNSKEKHLSFLSLGAFRDGSSEPSPSVTTTTTTHSLPAEVSSPQSTEVDESLSMSFEQGPTTVSQREGDDSVYHSHSNGGYFVGMPLQVKKPPRSLGQSSEMGRPLAPNTLHFEASAHDVDLCLVSPCEFKHFKQPDSSSGASDSSRGAFASNHHGNNNNNPKDRSPSESNAPACTEDCPSTTADGVLDSDSDESCSDPSNSPCDHNSSQALPPDPLPAPLRDSPPLPPHPDTSMPIPQSDSEAHEKRAKVTGSRAKKMSAVIDGPLKSGSGKNRTGSQSGLIKGNLTRAPPSSARSAPAKSTPSPGSKATPGGEVGVYVDLAYIPSGSSSPTVTVDFFRCIRSSCYIISGNSPEREELMRQTLDALLDGKTSWPDTMQVTVIPTFESMSMQGWYQQTLDRQRELSITVLGSNSTVAMQDETFPACKIEF</sequence>
<feature type="region of interest" description="Disordered" evidence="1">
    <location>
        <begin position="885"/>
        <end position="1023"/>
    </location>
</feature>
<dbReference type="PANTHER" id="PTHR13843">
    <property type="entry name" value="MICROTUBULE-ASSOCIATED PROTEIN"/>
    <property type="match status" value="1"/>
</dbReference>
<feature type="compositionally biased region" description="Polar residues" evidence="1">
    <location>
        <begin position="806"/>
        <end position="818"/>
    </location>
</feature>
<feature type="compositionally biased region" description="Polar residues" evidence="1">
    <location>
        <begin position="1084"/>
        <end position="1100"/>
    </location>
</feature>
<reference evidence="4" key="1">
    <citation type="submission" date="2025-08" db="UniProtKB">
        <authorList>
            <consortium name="Ensembl"/>
        </authorList>
    </citation>
    <scope>IDENTIFICATION</scope>
</reference>
<proteinExistence type="predicted"/>
<dbReference type="SUPFAM" id="SSF56281">
    <property type="entry name" value="Metallo-hydrolase/oxidoreductase"/>
    <property type="match status" value="1"/>
</dbReference>
<dbReference type="GeneID" id="108236083"/>
<feature type="compositionally biased region" description="Polar residues" evidence="1">
    <location>
        <begin position="829"/>
        <end position="842"/>
    </location>
</feature>
<dbReference type="OrthoDB" id="5371837at2759"/>
<dbReference type="Pfam" id="PF23415">
    <property type="entry name" value="MAPB1_N"/>
    <property type="match status" value="1"/>
</dbReference>
<dbReference type="GO" id="GO:0045202">
    <property type="term" value="C:synapse"/>
    <property type="evidence" value="ECO:0007669"/>
    <property type="project" value="TreeGrafter"/>
</dbReference>
<dbReference type="STRING" id="37003.ENSKMAP00000018550"/>
<dbReference type="Ensembl" id="ENSKMAT00000018809.1">
    <property type="protein sequence ID" value="ENSKMAP00000018550.1"/>
    <property type="gene ID" value="ENSKMAG00000013805.1"/>
</dbReference>
<dbReference type="Pfam" id="PF25281">
    <property type="entry name" value="MBL_MAP1B"/>
    <property type="match status" value="1"/>
</dbReference>
<feature type="compositionally biased region" description="Basic and acidic residues" evidence="1">
    <location>
        <begin position="545"/>
        <end position="557"/>
    </location>
</feature>
<organism evidence="4 5">
    <name type="scientific">Kryptolebias marmoratus</name>
    <name type="common">Mangrove killifish</name>
    <name type="synonym">Rivulus marmoratus</name>
    <dbReference type="NCBI Taxonomy" id="37003"/>
    <lineage>
        <taxon>Eukaryota</taxon>
        <taxon>Metazoa</taxon>
        <taxon>Chordata</taxon>
        <taxon>Craniata</taxon>
        <taxon>Vertebrata</taxon>
        <taxon>Euteleostomi</taxon>
        <taxon>Actinopterygii</taxon>
        <taxon>Neopterygii</taxon>
        <taxon>Teleostei</taxon>
        <taxon>Neoteleostei</taxon>
        <taxon>Acanthomorphata</taxon>
        <taxon>Ovalentaria</taxon>
        <taxon>Atherinomorphae</taxon>
        <taxon>Cyprinodontiformes</taxon>
        <taxon>Rivulidae</taxon>
        <taxon>Kryptolebias</taxon>
    </lineage>
</organism>
<feature type="domain" description="Microtubule-associated protein 1A/B/S-like MBL-like" evidence="3">
    <location>
        <begin position="222"/>
        <end position="494"/>
    </location>
</feature>
<evidence type="ECO:0000259" key="2">
    <source>
        <dbReference type="Pfam" id="PF23415"/>
    </source>
</evidence>
<dbReference type="InterPro" id="IPR026074">
    <property type="entry name" value="MAP1"/>
</dbReference>
<dbReference type="GO" id="GO:0005875">
    <property type="term" value="C:microtubule associated complex"/>
    <property type="evidence" value="ECO:0007669"/>
    <property type="project" value="TreeGrafter"/>
</dbReference>
<dbReference type="GO" id="GO:0008017">
    <property type="term" value="F:microtubule binding"/>
    <property type="evidence" value="ECO:0007669"/>
    <property type="project" value="InterPro"/>
</dbReference>
<evidence type="ECO:0000313" key="4">
    <source>
        <dbReference type="Ensembl" id="ENSKMAP00000018550.1"/>
    </source>
</evidence>
<feature type="compositionally biased region" description="Basic residues" evidence="1">
    <location>
        <begin position="1163"/>
        <end position="1174"/>
    </location>
</feature>
<dbReference type="PANTHER" id="PTHR13843:SF11">
    <property type="entry name" value="MICROTUBULE-ASSOCIATED PROTEIN 1S"/>
    <property type="match status" value="1"/>
</dbReference>
<feature type="compositionally biased region" description="Pro residues" evidence="1">
    <location>
        <begin position="1129"/>
        <end position="1147"/>
    </location>
</feature>
<dbReference type="GO" id="GO:0000226">
    <property type="term" value="P:microtubule cytoskeleton organization"/>
    <property type="evidence" value="ECO:0007669"/>
    <property type="project" value="InterPro"/>
</dbReference>
<evidence type="ECO:0000256" key="1">
    <source>
        <dbReference type="SAM" id="MobiDB-lite"/>
    </source>
</evidence>
<dbReference type="GO" id="GO:0007409">
    <property type="term" value="P:axonogenesis"/>
    <property type="evidence" value="ECO:0007669"/>
    <property type="project" value="TreeGrafter"/>
</dbReference>
<dbReference type="GO" id="GO:0016358">
    <property type="term" value="P:dendrite development"/>
    <property type="evidence" value="ECO:0007669"/>
    <property type="project" value="TreeGrafter"/>
</dbReference>
<dbReference type="Proteomes" id="UP000264800">
    <property type="component" value="Unplaced"/>
</dbReference>
<feature type="domain" description="Microtubule-associated protein 1B/S N-terminal" evidence="2">
    <location>
        <begin position="26"/>
        <end position="215"/>
    </location>
</feature>
<dbReference type="GO" id="GO:0003779">
    <property type="term" value="F:actin binding"/>
    <property type="evidence" value="ECO:0007669"/>
    <property type="project" value="TreeGrafter"/>
</dbReference>